<evidence type="ECO:0000313" key="10">
    <source>
        <dbReference type="EMBL" id="NMR19035.1"/>
    </source>
</evidence>
<dbReference type="Gene3D" id="3.20.20.70">
    <property type="entry name" value="Aldolase class I"/>
    <property type="match status" value="1"/>
</dbReference>
<dbReference type="InterPro" id="IPR023867">
    <property type="entry name" value="Sulphatase_maturase_rSAM"/>
</dbReference>
<sequence>MTADARPGGDDGVSAGGPPPGVRRLPFSALAKPMGAACNLDCAYCYFLSKQLLYDHDSQRMSERALEAYLANLLSSSPDGPVEVAWQGGEPTMRGLPFFRRAVALAEQLRRPRQQVQHVIQTNGTLLNDDWGRFLSEHGFLVGLSLDGPQHLHDAFRVNKAGRGTHAQVQRGWEVLARHGVDVNILCTVNAANQDHAVEVYRYFRDGLGARYLQFIPVVERVPAESSALAEQGWRAGDHGPRTVLYRQHGDRVTSRSVDPRAYGEFLVAIFDEWVSRDVGEVFVRDIDVALGNLLGQYTLCVTAPQCGTAIAVEHNGDVYSCDHYVEPGHCLGNVIHTPLQSMLQSGQQRSFGRSKLTALPTKCRTCPVRWACHGGCPKDRFASTTDGRPPVNYLCAGYYRYYSHIRPALERMAHLLRAGQPASRIMEDAARP</sequence>
<keyword evidence="6" id="KW-0411">Iron-sulfur</keyword>
<dbReference type="EMBL" id="JABCJJ010000002">
    <property type="protein sequence ID" value="NMR19035.1"/>
    <property type="molecule type" value="Genomic_DNA"/>
</dbReference>
<dbReference type="InterPro" id="IPR034491">
    <property type="entry name" value="Anaerob_Ser_sulfatase-maturase"/>
</dbReference>
<dbReference type="SFLD" id="SFLDG01386">
    <property type="entry name" value="main_SPASM_domain-containing"/>
    <property type="match status" value="1"/>
</dbReference>
<evidence type="ECO:0000256" key="6">
    <source>
        <dbReference type="ARBA" id="ARBA00023014"/>
    </source>
</evidence>
<evidence type="ECO:0000256" key="7">
    <source>
        <dbReference type="ARBA" id="ARBA00023601"/>
    </source>
</evidence>
<dbReference type="Pfam" id="PF04055">
    <property type="entry name" value="Radical_SAM"/>
    <property type="match status" value="1"/>
</dbReference>
<dbReference type="NCBIfam" id="TIGR03942">
    <property type="entry name" value="sulfatase_rSAM"/>
    <property type="match status" value="1"/>
</dbReference>
<dbReference type="InterPro" id="IPR013785">
    <property type="entry name" value="Aldolase_TIM"/>
</dbReference>
<accession>A0A7Y0QGA6</accession>
<dbReference type="SFLD" id="SFLDF00285">
    <property type="entry name" value="anaerobic_Ser-type_sulfatase-m"/>
    <property type="match status" value="1"/>
</dbReference>
<dbReference type="SUPFAM" id="SSF102114">
    <property type="entry name" value="Radical SAM enzymes"/>
    <property type="match status" value="1"/>
</dbReference>
<keyword evidence="11" id="KW-1185">Reference proteome</keyword>
<evidence type="ECO:0000256" key="3">
    <source>
        <dbReference type="ARBA" id="ARBA00022691"/>
    </source>
</evidence>
<keyword evidence="3" id="KW-0949">S-adenosyl-L-methionine</keyword>
<dbReference type="SFLD" id="SFLDS00029">
    <property type="entry name" value="Radical_SAM"/>
    <property type="match status" value="1"/>
</dbReference>
<dbReference type="InterPro" id="IPR007197">
    <property type="entry name" value="rSAM"/>
</dbReference>
<comment type="cofactor">
    <cofactor evidence="1">
        <name>[4Fe-4S] cluster</name>
        <dbReference type="ChEBI" id="CHEBI:49883"/>
    </cofactor>
</comment>
<evidence type="ECO:0000313" key="11">
    <source>
        <dbReference type="Proteomes" id="UP000562124"/>
    </source>
</evidence>
<feature type="domain" description="Radical SAM core" evidence="9">
    <location>
        <begin position="17"/>
        <end position="256"/>
    </location>
</feature>
<comment type="similarity">
    <text evidence="7">Belongs to the radical SAM superfamily. Anaerobic sulfatase-maturating enzyme family.</text>
</comment>
<dbReference type="GO" id="GO:0016491">
    <property type="term" value="F:oxidoreductase activity"/>
    <property type="evidence" value="ECO:0007669"/>
    <property type="project" value="InterPro"/>
</dbReference>
<dbReference type="Pfam" id="PF13186">
    <property type="entry name" value="SPASM"/>
    <property type="match status" value="1"/>
</dbReference>
<dbReference type="GO" id="GO:0051539">
    <property type="term" value="F:4 iron, 4 sulfur cluster binding"/>
    <property type="evidence" value="ECO:0007669"/>
    <property type="project" value="UniProtKB-KW"/>
</dbReference>
<keyword evidence="4" id="KW-0479">Metal-binding</keyword>
<evidence type="ECO:0000256" key="5">
    <source>
        <dbReference type="ARBA" id="ARBA00023004"/>
    </source>
</evidence>
<organism evidence="10 11">
    <name type="scientific">Cellulomonas fimi</name>
    <dbReference type="NCBI Taxonomy" id="1708"/>
    <lineage>
        <taxon>Bacteria</taxon>
        <taxon>Bacillati</taxon>
        <taxon>Actinomycetota</taxon>
        <taxon>Actinomycetes</taxon>
        <taxon>Micrococcales</taxon>
        <taxon>Cellulomonadaceae</taxon>
        <taxon>Cellulomonas</taxon>
    </lineage>
</organism>
<protein>
    <submittedName>
        <fullName evidence="10">Anaerobic sulfatase maturase</fullName>
    </submittedName>
</protein>
<dbReference type="InterPro" id="IPR047207">
    <property type="entry name" value="SPASM_anSME"/>
</dbReference>
<dbReference type="PANTHER" id="PTHR43273:SF3">
    <property type="entry name" value="ANAEROBIC SULFATASE-MATURATING ENZYME HOMOLOG ASLB-RELATED"/>
    <property type="match status" value="1"/>
</dbReference>
<evidence type="ECO:0000256" key="1">
    <source>
        <dbReference type="ARBA" id="ARBA00001966"/>
    </source>
</evidence>
<evidence type="ECO:0000259" key="9">
    <source>
        <dbReference type="PROSITE" id="PS51918"/>
    </source>
</evidence>
<dbReference type="AlphaFoldDB" id="A0A7Y0QGA6"/>
<name>A0A7Y0QGA6_CELFI</name>
<dbReference type="SFLD" id="SFLDG01384">
    <property type="entry name" value="thioether_bond_formation_requi"/>
    <property type="match status" value="1"/>
</dbReference>
<gene>
    <name evidence="10" type="ORF">HIR71_02145</name>
</gene>
<dbReference type="Proteomes" id="UP000562124">
    <property type="component" value="Unassembled WGS sequence"/>
</dbReference>
<keyword evidence="2" id="KW-0004">4Fe-4S</keyword>
<comment type="caution">
    <text evidence="10">The sequence shown here is derived from an EMBL/GenBank/DDBJ whole genome shotgun (WGS) entry which is preliminary data.</text>
</comment>
<dbReference type="CDD" id="cd21120">
    <property type="entry name" value="SPASM_anSME"/>
    <property type="match status" value="1"/>
</dbReference>
<proteinExistence type="inferred from homology"/>
<reference evidence="10 11" key="1">
    <citation type="submission" date="2020-04" db="EMBL/GenBank/DDBJ databases">
        <title>Sequencing and Assembly of C. fimi.</title>
        <authorList>
            <person name="Ramsey A.R."/>
        </authorList>
    </citation>
    <scope>NUCLEOTIDE SEQUENCE [LARGE SCALE GENOMIC DNA]</scope>
    <source>
        <strain evidence="10 11">SB</strain>
    </source>
</reference>
<dbReference type="PROSITE" id="PS51918">
    <property type="entry name" value="RADICAL_SAM"/>
    <property type="match status" value="1"/>
</dbReference>
<dbReference type="InterPro" id="IPR023885">
    <property type="entry name" value="4Fe4S-binding_SPASM_dom"/>
</dbReference>
<dbReference type="SFLD" id="SFLDG01072">
    <property type="entry name" value="dehydrogenase_like"/>
    <property type="match status" value="1"/>
</dbReference>
<dbReference type="InterPro" id="IPR058240">
    <property type="entry name" value="rSAM_sf"/>
</dbReference>
<evidence type="ECO:0000256" key="8">
    <source>
        <dbReference type="SAM" id="MobiDB-lite"/>
    </source>
</evidence>
<evidence type="ECO:0000256" key="2">
    <source>
        <dbReference type="ARBA" id="ARBA00022485"/>
    </source>
</evidence>
<dbReference type="PANTHER" id="PTHR43273">
    <property type="entry name" value="ANAEROBIC SULFATASE-MATURATING ENZYME HOMOLOG ASLB-RELATED"/>
    <property type="match status" value="1"/>
</dbReference>
<dbReference type="SFLD" id="SFLDG01067">
    <property type="entry name" value="SPASM/twitch_domain_containing"/>
    <property type="match status" value="1"/>
</dbReference>
<dbReference type="NCBIfam" id="TIGR04085">
    <property type="entry name" value="rSAM_more_4Fe4S"/>
    <property type="match status" value="1"/>
</dbReference>
<dbReference type="CDD" id="cd01335">
    <property type="entry name" value="Radical_SAM"/>
    <property type="match status" value="1"/>
</dbReference>
<dbReference type="GO" id="GO:0046872">
    <property type="term" value="F:metal ion binding"/>
    <property type="evidence" value="ECO:0007669"/>
    <property type="project" value="UniProtKB-KW"/>
</dbReference>
<evidence type="ECO:0000256" key="4">
    <source>
        <dbReference type="ARBA" id="ARBA00022723"/>
    </source>
</evidence>
<feature type="region of interest" description="Disordered" evidence="8">
    <location>
        <begin position="1"/>
        <end position="20"/>
    </location>
</feature>
<keyword evidence="5" id="KW-0408">Iron</keyword>